<comment type="similarity">
    <text evidence="2">Belongs to the LolB family.</text>
</comment>
<keyword evidence="12 14" id="KW-0449">Lipoprotein</keyword>
<keyword evidence="5" id="KW-0813">Transport</keyword>
<evidence type="ECO:0000256" key="8">
    <source>
        <dbReference type="ARBA" id="ARBA00023136"/>
    </source>
</evidence>
<feature type="signal peptide" evidence="13">
    <location>
        <begin position="1"/>
        <end position="30"/>
    </location>
</feature>
<protein>
    <recommendedName>
        <fullName evidence="4">Outer-membrane lipoprotein LolB</fullName>
    </recommendedName>
</protein>
<dbReference type="Pfam" id="PF03550">
    <property type="entry name" value="LolB"/>
    <property type="match status" value="1"/>
</dbReference>
<dbReference type="PROSITE" id="PS51257">
    <property type="entry name" value="PROKAR_LIPOPROTEIN"/>
    <property type="match status" value="1"/>
</dbReference>
<evidence type="ECO:0000256" key="2">
    <source>
        <dbReference type="ARBA" id="ARBA00009696"/>
    </source>
</evidence>
<keyword evidence="8" id="KW-0472">Membrane</keyword>
<dbReference type="Proteomes" id="UP000286680">
    <property type="component" value="Unassembled WGS sequence"/>
</dbReference>
<accession>A0AA94EFD1</accession>
<dbReference type="AlphaFoldDB" id="A0AA94EFD1"/>
<proteinExistence type="inferred from homology"/>
<evidence type="ECO:0000256" key="13">
    <source>
        <dbReference type="SAM" id="SignalP"/>
    </source>
</evidence>
<evidence type="ECO:0000256" key="9">
    <source>
        <dbReference type="ARBA" id="ARBA00023139"/>
    </source>
</evidence>
<evidence type="ECO:0000256" key="7">
    <source>
        <dbReference type="ARBA" id="ARBA00022927"/>
    </source>
</evidence>
<dbReference type="Gene3D" id="2.50.20.10">
    <property type="entry name" value="Lipoprotein localisation LolA/LolB/LppX"/>
    <property type="match status" value="1"/>
</dbReference>
<sequence length="223" mass="25467">MLTAFYRRSLYTVTSFWALMLAGCSMPTPAPQTILENTDYAAVTEHQQRLDSIFRWRLSARLAIVQKANDERDGLYLNWDWQRQPDQHQNLRFSHPLKGQLASLTITPQGAQLNADGEQYQDRSAERLLHRVLGLKLPVNALSQWVLGKVTPSLQQRAFIAGGRIAKADVHTAAGQVWSLQWFYGEQLLPQQIHLESNQLRIKLQLNDWQISPELAPNDAVQD</sequence>
<evidence type="ECO:0000256" key="10">
    <source>
        <dbReference type="ARBA" id="ARBA00023186"/>
    </source>
</evidence>
<evidence type="ECO:0000256" key="1">
    <source>
        <dbReference type="ARBA" id="ARBA00004459"/>
    </source>
</evidence>
<dbReference type="GO" id="GO:0015031">
    <property type="term" value="P:protein transport"/>
    <property type="evidence" value="ECO:0007669"/>
    <property type="project" value="UniProtKB-KW"/>
</dbReference>
<dbReference type="EMBL" id="PIPS01000001">
    <property type="protein sequence ID" value="RUO44798.1"/>
    <property type="molecule type" value="Genomic_DNA"/>
</dbReference>
<evidence type="ECO:0000256" key="5">
    <source>
        <dbReference type="ARBA" id="ARBA00022448"/>
    </source>
</evidence>
<keyword evidence="11" id="KW-0998">Cell outer membrane</keyword>
<dbReference type="InterPro" id="IPR029046">
    <property type="entry name" value="LolA/LolB/LppX"/>
</dbReference>
<keyword evidence="6 13" id="KW-0732">Signal</keyword>
<reference evidence="15" key="1">
    <citation type="journal article" date="2018" name="Front. Microbiol.">
        <title>Genome-Based Analysis Reveals the Taxonomy and Diversity of the Family Idiomarinaceae.</title>
        <authorList>
            <person name="Liu Y."/>
            <person name="Lai Q."/>
            <person name="Shao Z."/>
        </authorList>
    </citation>
    <scope>NUCLEOTIDE SEQUENCE [LARGE SCALE GENOMIC DNA]</scope>
    <source>
        <strain evidence="15">SN-14</strain>
    </source>
</reference>
<keyword evidence="15" id="KW-1185">Reference proteome</keyword>
<evidence type="ECO:0000313" key="14">
    <source>
        <dbReference type="EMBL" id="RUO44798.1"/>
    </source>
</evidence>
<evidence type="ECO:0000256" key="12">
    <source>
        <dbReference type="ARBA" id="ARBA00023288"/>
    </source>
</evidence>
<comment type="subunit">
    <text evidence="3">Monomer.</text>
</comment>
<evidence type="ECO:0000313" key="15">
    <source>
        <dbReference type="Proteomes" id="UP000286680"/>
    </source>
</evidence>
<dbReference type="NCBIfam" id="TIGR00548">
    <property type="entry name" value="lolB"/>
    <property type="match status" value="1"/>
</dbReference>
<dbReference type="GO" id="GO:0009279">
    <property type="term" value="C:cell outer membrane"/>
    <property type="evidence" value="ECO:0007669"/>
    <property type="project" value="UniProtKB-SubCell"/>
</dbReference>
<keyword evidence="9" id="KW-0564">Palmitate</keyword>
<keyword evidence="10" id="KW-0143">Chaperone</keyword>
<dbReference type="CDD" id="cd16326">
    <property type="entry name" value="LolB"/>
    <property type="match status" value="1"/>
</dbReference>
<evidence type="ECO:0000256" key="3">
    <source>
        <dbReference type="ARBA" id="ARBA00011245"/>
    </source>
</evidence>
<dbReference type="InterPro" id="IPR004565">
    <property type="entry name" value="OM_lipoprot_LolB"/>
</dbReference>
<evidence type="ECO:0000256" key="4">
    <source>
        <dbReference type="ARBA" id="ARBA00016202"/>
    </source>
</evidence>
<feature type="chain" id="PRO_5041700779" description="Outer-membrane lipoprotein LolB" evidence="13">
    <location>
        <begin position="31"/>
        <end position="223"/>
    </location>
</feature>
<name>A0AA94EFD1_9GAMM</name>
<evidence type="ECO:0000256" key="6">
    <source>
        <dbReference type="ARBA" id="ARBA00022729"/>
    </source>
</evidence>
<gene>
    <name evidence="14" type="primary">lolB</name>
    <name evidence="14" type="ORF">CWE23_01800</name>
</gene>
<dbReference type="SUPFAM" id="SSF89392">
    <property type="entry name" value="Prokaryotic lipoproteins and lipoprotein localization factors"/>
    <property type="match status" value="1"/>
</dbReference>
<comment type="caution">
    <text evidence="14">The sequence shown here is derived from an EMBL/GenBank/DDBJ whole genome shotgun (WGS) entry which is preliminary data.</text>
</comment>
<evidence type="ECO:0000256" key="11">
    <source>
        <dbReference type="ARBA" id="ARBA00023237"/>
    </source>
</evidence>
<organism evidence="14 15">
    <name type="scientific">Idiomarina aquatica</name>
    <dbReference type="NCBI Taxonomy" id="1327752"/>
    <lineage>
        <taxon>Bacteria</taxon>
        <taxon>Pseudomonadati</taxon>
        <taxon>Pseudomonadota</taxon>
        <taxon>Gammaproteobacteria</taxon>
        <taxon>Alteromonadales</taxon>
        <taxon>Idiomarinaceae</taxon>
        <taxon>Idiomarina</taxon>
    </lineage>
</organism>
<comment type="subcellular location">
    <subcellularLocation>
        <location evidence="1">Cell outer membrane</location>
        <topology evidence="1">Lipid-anchor</topology>
    </subcellularLocation>
</comment>
<keyword evidence="7" id="KW-0653">Protein transport</keyword>